<dbReference type="EMBL" id="BNAT01000002">
    <property type="protein sequence ID" value="GHH82998.1"/>
    <property type="molecule type" value="Genomic_DNA"/>
</dbReference>
<dbReference type="AlphaFoldDB" id="A0A919GF13"/>
<dbReference type="Proteomes" id="UP000603227">
    <property type="component" value="Unassembled WGS sequence"/>
</dbReference>
<keyword evidence="3" id="KW-1185">Reference proteome</keyword>
<evidence type="ECO:0000256" key="1">
    <source>
        <dbReference type="SAM" id="MobiDB-lite"/>
    </source>
</evidence>
<comment type="caution">
    <text evidence="2">The sequence shown here is derived from an EMBL/GenBank/DDBJ whole genome shotgun (WGS) entry which is preliminary data.</text>
</comment>
<feature type="compositionally biased region" description="Basic and acidic residues" evidence="1">
    <location>
        <begin position="15"/>
        <end position="26"/>
    </location>
</feature>
<reference evidence="2" key="1">
    <citation type="journal article" date="2014" name="Int. J. Syst. Evol. Microbiol.">
        <title>Complete genome sequence of Corynebacterium casei LMG S-19264T (=DSM 44701T), isolated from a smear-ripened cheese.</title>
        <authorList>
            <consortium name="US DOE Joint Genome Institute (JGI-PGF)"/>
            <person name="Walter F."/>
            <person name="Albersmeier A."/>
            <person name="Kalinowski J."/>
            <person name="Ruckert C."/>
        </authorList>
    </citation>
    <scope>NUCLEOTIDE SEQUENCE</scope>
    <source>
        <strain evidence="2">CGMCC 4.7403</strain>
    </source>
</reference>
<proteinExistence type="predicted"/>
<organism evidence="2 3">
    <name type="scientific">Streptomyces capitiformicae</name>
    <dbReference type="NCBI Taxonomy" id="2014920"/>
    <lineage>
        <taxon>Bacteria</taxon>
        <taxon>Bacillati</taxon>
        <taxon>Actinomycetota</taxon>
        <taxon>Actinomycetes</taxon>
        <taxon>Kitasatosporales</taxon>
        <taxon>Streptomycetaceae</taxon>
        <taxon>Streptomyces</taxon>
    </lineage>
</organism>
<reference evidence="2" key="2">
    <citation type="submission" date="2020-09" db="EMBL/GenBank/DDBJ databases">
        <authorList>
            <person name="Sun Q."/>
            <person name="Zhou Y."/>
        </authorList>
    </citation>
    <scope>NUCLEOTIDE SEQUENCE</scope>
    <source>
        <strain evidence="2">CGMCC 4.7403</strain>
    </source>
</reference>
<evidence type="ECO:0000313" key="2">
    <source>
        <dbReference type="EMBL" id="GHH82998.1"/>
    </source>
</evidence>
<feature type="region of interest" description="Disordered" evidence="1">
    <location>
        <begin position="1"/>
        <end position="26"/>
    </location>
</feature>
<protein>
    <submittedName>
        <fullName evidence="2">Uncharacterized protein</fullName>
    </submittedName>
</protein>
<accession>A0A919GF13</accession>
<sequence>MSDSVTRAEPGVEAAVRERPAREKNVRLCTVRPDGSPAWDPRVVRVGSPSWPRGMP</sequence>
<evidence type="ECO:0000313" key="3">
    <source>
        <dbReference type="Proteomes" id="UP000603227"/>
    </source>
</evidence>
<name>A0A919GF13_9ACTN</name>
<dbReference type="RefSeq" id="WP_189781006.1">
    <property type="nucleotide sequence ID" value="NZ_BNAT01000002.1"/>
</dbReference>
<gene>
    <name evidence="2" type="ORF">GCM10017771_08710</name>
</gene>